<evidence type="ECO:0000256" key="6">
    <source>
        <dbReference type="ARBA" id="ARBA00023014"/>
    </source>
</evidence>
<organism evidence="8 9">
    <name type="scientific">Frankia canadensis</name>
    <dbReference type="NCBI Taxonomy" id="1836972"/>
    <lineage>
        <taxon>Bacteria</taxon>
        <taxon>Bacillati</taxon>
        <taxon>Actinomycetota</taxon>
        <taxon>Actinomycetes</taxon>
        <taxon>Frankiales</taxon>
        <taxon>Frankiaceae</taxon>
        <taxon>Frankia</taxon>
    </lineage>
</organism>
<keyword evidence="2" id="KW-0813">Transport</keyword>
<dbReference type="GO" id="GO:0051538">
    <property type="term" value="F:3 iron, 4 sulfur cluster binding"/>
    <property type="evidence" value="ECO:0007669"/>
    <property type="project" value="UniProtKB-KW"/>
</dbReference>
<evidence type="ECO:0000256" key="1">
    <source>
        <dbReference type="ARBA" id="ARBA00001927"/>
    </source>
</evidence>
<dbReference type="InterPro" id="IPR051269">
    <property type="entry name" value="Fe-S_cluster_ET"/>
</dbReference>
<evidence type="ECO:0000256" key="7">
    <source>
        <dbReference type="ARBA" id="ARBA00023291"/>
    </source>
</evidence>
<dbReference type="Gene3D" id="3.30.70.20">
    <property type="match status" value="1"/>
</dbReference>
<dbReference type="AlphaFoldDB" id="A0A2I2KW67"/>
<dbReference type="PANTHER" id="PTHR36923">
    <property type="entry name" value="FERREDOXIN"/>
    <property type="match status" value="1"/>
</dbReference>
<name>A0A2I2KW67_9ACTN</name>
<evidence type="ECO:0000313" key="9">
    <source>
        <dbReference type="Proteomes" id="UP000234331"/>
    </source>
</evidence>
<keyword evidence="4" id="KW-0249">Electron transport</keyword>
<dbReference type="PANTHER" id="PTHR36923:SF3">
    <property type="entry name" value="FERREDOXIN"/>
    <property type="match status" value="1"/>
</dbReference>
<dbReference type="RefSeq" id="WP_101833293.1">
    <property type="nucleotide sequence ID" value="NZ_FZMO01000323.1"/>
</dbReference>
<dbReference type="SUPFAM" id="SSF54862">
    <property type="entry name" value="4Fe-4S ferredoxins"/>
    <property type="match status" value="1"/>
</dbReference>
<comment type="cofactor">
    <cofactor evidence="1">
        <name>[3Fe-4S] cluster</name>
        <dbReference type="ChEBI" id="CHEBI:21137"/>
    </cofactor>
</comment>
<evidence type="ECO:0000256" key="4">
    <source>
        <dbReference type="ARBA" id="ARBA00022982"/>
    </source>
</evidence>
<evidence type="ECO:0008006" key="10">
    <source>
        <dbReference type="Google" id="ProtNLM"/>
    </source>
</evidence>
<evidence type="ECO:0000256" key="3">
    <source>
        <dbReference type="ARBA" id="ARBA00022723"/>
    </source>
</evidence>
<keyword evidence="9" id="KW-1185">Reference proteome</keyword>
<keyword evidence="5" id="KW-0408">Iron</keyword>
<gene>
    <name evidence="8" type="ORF">FRACA_390023</name>
</gene>
<keyword evidence="3" id="KW-0479">Metal-binding</keyword>
<evidence type="ECO:0000256" key="2">
    <source>
        <dbReference type="ARBA" id="ARBA00022448"/>
    </source>
</evidence>
<reference evidence="8 9" key="1">
    <citation type="submission" date="2017-06" db="EMBL/GenBank/DDBJ databases">
        <authorList>
            <person name="Kim H.J."/>
            <person name="Triplett B.A."/>
        </authorList>
    </citation>
    <scope>NUCLEOTIDE SEQUENCE [LARGE SCALE GENOMIC DNA]</scope>
    <source>
        <strain evidence="8">FRACA_ARgP5</strain>
    </source>
</reference>
<keyword evidence="6" id="KW-0411">Iron-sulfur</keyword>
<dbReference type="EMBL" id="FZMO01000323">
    <property type="protein sequence ID" value="SNQ49909.1"/>
    <property type="molecule type" value="Genomic_DNA"/>
</dbReference>
<keyword evidence="7" id="KW-0003">3Fe-4S</keyword>
<proteinExistence type="predicted"/>
<accession>A0A2I2KW67</accession>
<dbReference type="GO" id="GO:0046872">
    <property type="term" value="F:metal ion binding"/>
    <property type="evidence" value="ECO:0007669"/>
    <property type="project" value="UniProtKB-KW"/>
</dbReference>
<dbReference type="OrthoDB" id="3215519at2"/>
<dbReference type="Pfam" id="PF13459">
    <property type="entry name" value="Fer4_15"/>
    <property type="match status" value="1"/>
</dbReference>
<sequence>MRIRIEDAECQGHALCAMNAPDLIDTSEQDGHAVALVSEVPPELVPTARLAELGCPERAIVLED</sequence>
<dbReference type="Proteomes" id="UP000234331">
    <property type="component" value="Unassembled WGS sequence"/>
</dbReference>
<evidence type="ECO:0000313" key="8">
    <source>
        <dbReference type="EMBL" id="SNQ49909.1"/>
    </source>
</evidence>
<protein>
    <recommendedName>
        <fullName evidence="10">Ferredoxin</fullName>
    </recommendedName>
</protein>
<evidence type="ECO:0000256" key="5">
    <source>
        <dbReference type="ARBA" id="ARBA00023004"/>
    </source>
</evidence>